<name>A0A7W3JTT4_9MICO</name>
<evidence type="ECO:0000259" key="1">
    <source>
        <dbReference type="Pfam" id="PF07969"/>
    </source>
</evidence>
<dbReference type="PANTHER" id="PTHR22642:SF2">
    <property type="entry name" value="PROTEIN LONG AFTER FAR-RED 3"/>
    <property type="match status" value="1"/>
</dbReference>
<dbReference type="Gene3D" id="3.20.20.140">
    <property type="entry name" value="Metal-dependent hydrolases"/>
    <property type="match status" value="1"/>
</dbReference>
<organism evidence="2 3">
    <name type="scientific">Alpinimonas psychrophila</name>
    <dbReference type="NCBI Taxonomy" id="748908"/>
    <lineage>
        <taxon>Bacteria</taxon>
        <taxon>Bacillati</taxon>
        <taxon>Actinomycetota</taxon>
        <taxon>Actinomycetes</taxon>
        <taxon>Micrococcales</taxon>
        <taxon>Microbacteriaceae</taxon>
        <taxon>Alpinimonas</taxon>
    </lineage>
</organism>
<dbReference type="Proteomes" id="UP000524237">
    <property type="component" value="Unassembled WGS sequence"/>
</dbReference>
<protein>
    <recommendedName>
        <fullName evidence="1">Amidohydrolase 3 domain-containing protein</fullName>
    </recommendedName>
</protein>
<dbReference type="Gene3D" id="2.30.40.10">
    <property type="entry name" value="Urease, subunit C, domain 1"/>
    <property type="match status" value="1"/>
</dbReference>
<dbReference type="SUPFAM" id="SSF51556">
    <property type="entry name" value="Metallo-dependent hydrolases"/>
    <property type="match status" value="1"/>
</dbReference>
<dbReference type="InterPro" id="IPR011059">
    <property type="entry name" value="Metal-dep_hydrolase_composite"/>
</dbReference>
<dbReference type="SUPFAM" id="SSF51338">
    <property type="entry name" value="Composite domain of metallo-dependent hydrolases"/>
    <property type="match status" value="1"/>
</dbReference>
<dbReference type="GO" id="GO:0016810">
    <property type="term" value="F:hydrolase activity, acting on carbon-nitrogen (but not peptide) bonds"/>
    <property type="evidence" value="ECO:0007669"/>
    <property type="project" value="InterPro"/>
</dbReference>
<evidence type="ECO:0000313" key="3">
    <source>
        <dbReference type="Proteomes" id="UP000524237"/>
    </source>
</evidence>
<dbReference type="RefSeq" id="WP_182484566.1">
    <property type="nucleotide sequence ID" value="NZ_JACGWU010000003.1"/>
</dbReference>
<dbReference type="AlphaFoldDB" id="A0A7W3JTT4"/>
<feature type="domain" description="Amidohydrolase 3" evidence="1">
    <location>
        <begin position="56"/>
        <end position="550"/>
    </location>
</feature>
<dbReference type="Pfam" id="PF07969">
    <property type="entry name" value="Amidohydro_3"/>
    <property type="match status" value="1"/>
</dbReference>
<proteinExistence type="predicted"/>
<comment type="caution">
    <text evidence="2">The sequence shown here is derived from an EMBL/GenBank/DDBJ whole genome shotgun (WGS) entry which is preliminary data.</text>
</comment>
<accession>A0A7W3JTT4</accession>
<keyword evidence="3" id="KW-1185">Reference proteome</keyword>
<dbReference type="InterPro" id="IPR013108">
    <property type="entry name" value="Amidohydro_3"/>
</dbReference>
<reference evidence="2 3" key="1">
    <citation type="submission" date="2020-07" db="EMBL/GenBank/DDBJ databases">
        <title>Sequencing the genomes of 1000 actinobacteria strains.</title>
        <authorList>
            <person name="Klenk H.-P."/>
        </authorList>
    </citation>
    <scope>NUCLEOTIDE SEQUENCE [LARGE SCALE GENOMIC DNA]</scope>
    <source>
        <strain evidence="2 3">DSM 23737</strain>
    </source>
</reference>
<dbReference type="CDD" id="cd01300">
    <property type="entry name" value="YtcJ_like"/>
    <property type="match status" value="1"/>
</dbReference>
<gene>
    <name evidence="2" type="ORF">FB555_001222</name>
</gene>
<dbReference type="InterPro" id="IPR032466">
    <property type="entry name" value="Metal_Hydrolase"/>
</dbReference>
<dbReference type="InterPro" id="IPR033932">
    <property type="entry name" value="YtcJ-like"/>
</dbReference>
<evidence type="ECO:0000313" key="2">
    <source>
        <dbReference type="EMBL" id="MBA8829119.1"/>
    </source>
</evidence>
<sequence length="552" mass="59185">MAKKTAADLIVRNARIATLNPGAPWADTLAIKNGRVLTVGTVAEIHAAHHGPDSVVHDMQGAFLMPGLHDAHNHHQIGGKADLMEVNFLPTASLDAILETISDYAENLTPGSWIVGGSWGSTLLEELSASGTLTRLDEATGNHPALFVDDSHHNKWANSAALSLADITAVTPDPAEGRIERSPTGDPTGVLLETAGVMVEKVMAAANRLSIEQWADTSERGIQILHRYGVTAFQDAGACLELMTAMKKMDDEGRLKAWAVSCMMANDMIFGADPVGDGLVWGGEAFRTEHHLPDFIKIFLDGIPPTRTACFLEPYLPDAEHGANHHGHTAMSPDTLTHWLIRAAKAGLSAKIHCTGDGAVRQVLDSVEILRGQGLTKTAVHIAHGQFVSVADIPRMARLAVTAEISPSLWFPGVIFEAIKLVIGEERATHMQPNRLLLDEGAVVIGGSDWPVVPIPNPWLGIEGLITRADPNGEFPGTLWLEQALSVDEAIAVYTTAASKAMGLDAITGSLEPGKSADFIVLDRNPWEIPATDIADTVVLQTWFAGEKVYER</sequence>
<dbReference type="PANTHER" id="PTHR22642">
    <property type="entry name" value="IMIDAZOLONEPROPIONASE"/>
    <property type="match status" value="1"/>
</dbReference>
<dbReference type="Gene3D" id="3.10.310.70">
    <property type="match status" value="1"/>
</dbReference>
<dbReference type="EMBL" id="JACGWU010000003">
    <property type="protein sequence ID" value="MBA8829119.1"/>
    <property type="molecule type" value="Genomic_DNA"/>
</dbReference>